<keyword evidence="4" id="KW-1185">Reference proteome</keyword>
<dbReference type="PANTHER" id="PTHR30536:SF5">
    <property type="entry name" value="ALTRONATE DEHYDRATASE"/>
    <property type="match status" value="1"/>
</dbReference>
<proteinExistence type="predicted"/>
<dbReference type="OrthoDB" id="9804574at2"/>
<evidence type="ECO:0000313" key="4">
    <source>
        <dbReference type="Proteomes" id="UP000003240"/>
    </source>
</evidence>
<dbReference type="STRING" id="1009370.ALO_15007"/>
<reference evidence="3 4" key="1">
    <citation type="journal article" date="2011" name="EMBO J.">
        <title>Structural diversity of bacterial flagellar motors.</title>
        <authorList>
            <person name="Chen S."/>
            <person name="Beeby M."/>
            <person name="Murphy G.E."/>
            <person name="Leadbetter J.R."/>
            <person name="Hendrixson D.R."/>
            <person name="Briegel A."/>
            <person name="Li Z."/>
            <person name="Shi J."/>
            <person name="Tocheva E.I."/>
            <person name="Muller A."/>
            <person name="Dobro M.J."/>
            <person name="Jensen G.J."/>
        </authorList>
    </citation>
    <scope>NUCLEOTIDE SEQUENCE [LARGE SCALE GENOMIC DNA]</scope>
    <source>
        <strain evidence="3 4">DSM 6540</strain>
    </source>
</reference>
<gene>
    <name evidence="3" type="ORF">ALO_15007</name>
</gene>
<dbReference type="EMBL" id="AFGF01000143">
    <property type="protein sequence ID" value="EGO63049.1"/>
    <property type="molecule type" value="Genomic_DNA"/>
</dbReference>
<keyword evidence="1" id="KW-0456">Lyase</keyword>
<name>F7NLM7_9FIRM</name>
<dbReference type="GO" id="GO:0016829">
    <property type="term" value="F:lyase activity"/>
    <property type="evidence" value="ECO:0007669"/>
    <property type="project" value="UniProtKB-KW"/>
</dbReference>
<dbReference type="InterPro" id="IPR052172">
    <property type="entry name" value="UxaA_altronate/galactarate_dh"/>
</dbReference>
<dbReference type="Gene3D" id="2.30.130.110">
    <property type="match status" value="1"/>
</dbReference>
<dbReference type="InterPro" id="IPR013974">
    <property type="entry name" value="SAF"/>
</dbReference>
<sequence>MNHKFLIHGREDNVGVAVQDIKTGEKVTGVFLDTNQETMVQSGHDIPLGHKIALKPVKAGEAVLEYGETIGKATRNISPGEWVHIHNIKSARW</sequence>
<dbReference type="SMART" id="SM00858">
    <property type="entry name" value="SAF"/>
    <property type="match status" value="1"/>
</dbReference>
<dbReference type="CDD" id="cd11613">
    <property type="entry name" value="SAF_AH_GD"/>
    <property type="match status" value="1"/>
</dbReference>
<accession>F7NLM7</accession>
<dbReference type="PANTHER" id="PTHR30536">
    <property type="entry name" value="ALTRONATE/GALACTARATE DEHYDRATASE"/>
    <property type="match status" value="1"/>
</dbReference>
<dbReference type="GO" id="GO:0019698">
    <property type="term" value="P:D-galacturonate catabolic process"/>
    <property type="evidence" value="ECO:0007669"/>
    <property type="project" value="TreeGrafter"/>
</dbReference>
<evidence type="ECO:0000313" key="3">
    <source>
        <dbReference type="EMBL" id="EGO63049.1"/>
    </source>
</evidence>
<dbReference type="eggNOG" id="COG2721">
    <property type="taxonomic scope" value="Bacteria"/>
</dbReference>
<organism evidence="3 4">
    <name type="scientific">Acetonema longum DSM 6540</name>
    <dbReference type="NCBI Taxonomy" id="1009370"/>
    <lineage>
        <taxon>Bacteria</taxon>
        <taxon>Bacillati</taxon>
        <taxon>Bacillota</taxon>
        <taxon>Negativicutes</taxon>
        <taxon>Acetonemataceae</taxon>
        <taxon>Acetonema</taxon>
    </lineage>
</organism>
<protein>
    <submittedName>
        <fullName evidence="3">SAF domain protein</fullName>
    </submittedName>
</protein>
<dbReference type="Proteomes" id="UP000003240">
    <property type="component" value="Unassembled WGS sequence"/>
</dbReference>
<dbReference type="AlphaFoldDB" id="F7NLM7"/>
<comment type="caution">
    <text evidence="3">The sequence shown here is derived from an EMBL/GenBank/DDBJ whole genome shotgun (WGS) entry which is preliminary data.</text>
</comment>
<dbReference type="Pfam" id="PF08666">
    <property type="entry name" value="SAF"/>
    <property type="match status" value="1"/>
</dbReference>
<feature type="domain" description="SAF" evidence="2">
    <location>
        <begin position="12"/>
        <end position="89"/>
    </location>
</feature>
<evidence type="ECO:0000256" key="1">
    <source>
        <dbReference type="ARBA" id="ARBA00023239"/>
    </source>
</evidence>
<dbReference type="RefSeq" id="WP_004097009.1">
    <property type="nucleotide sequence ID" value="NZ_AFGF01000143.1"/>
</dbReference>
<evidence type="ECO:0000259" key="2">
    <source>
        <dbReference type="SMART" id="SM00858"/>
    </source>
</evidence>
<dbReference type="InterPro" id="IPR044144">
    <property type="entry name" value="SAF_UxaA/GarD"/>
</dbReference>